<dbReference type="AlphaFoldDB" id="D7CTM9"/>
<proteinExistence type="predicted"/>
<evidence type="ECO:0000313" key="2">
    <source>
        <dbReference type="EMBL" id="ADI13886.1"/>
    </source>
</evidence>
<feature type="domain" description="Thioredoxin" evidence="1">
    <location>
        <begin position="145"/>
        <end position="335"/>
    </location>
</feature>
<dbReference type="InterPro" id="IPR013740">
    <property type="entry name" value="Redoxin"/>
</dbReference>
<dbReference type="GO" id="GO:0016491">
    <property type="term" value="F:oxidoreductase activity"/>
    <property type="evidence" value="ECO:0007669"/>
    <property type="project" value="InterPro"/>
</dbReference>
<evidence type="ECO:0000313" key="3">
    <source>
        <dbReference type="Proteomes" id="UP000000379"/>
    </source>
</evidence>
<dbReference type="InterPro" id="IPR036249">
    <property type="entry name" value="Thioredoxin-like_sf"/>
</dbReference>
<dbReference type="HOGENOM" id="CLU_823719_0_0_0"/>
<gene>
    <name evidence="2" type="ordered locus">Trad_0751</name>
</gene>
<dbReference type="PROSITE" id="PS51352">
    <property type="entry name" value="THIOREDOXIN_2"/>
    <property type="match status" value="1"/>
</dbReference>
<reference evidence="3" key="1">
    <citation type="submission" date="2010-05" db="EMBL/GenBank/DDBJ databases">
        <title>The complete genome of Truepera radiovictris DSM 17093.</title>
        <authorList>
            <consortium name="US DOE Joint Genome Institute (JGI-PGF)"/>
            <person name="Lucas S."/>
            <person name="Copeland A."/>
            <person name="Lapidus A."/>
            <person name="Glavina del Rio T."/>
            <person name="Dalin E."/>
            <person name="Tice H."/>
            <person name="Bruce D."/>
            <person name="Goodwin L."/>
            <person name="Pitluck S."/>
            <person name="Kyrpides N."/>
            <person name="Mavromatis K."/>
            <person name="Ovchinnikova G."/>
            <person name="Munk A.C."/>
            <person name="Detter J.C."/>
            <person name="Han C."/>
            <person name="Tapia R."/>
            <person name="Land M."/>
            <person name="Hauser L."/>
            <person name="Markowitz V."/>
            <person name="Cheng J.-F."/>
            <person name="Hugenholtz P."/>
            <person name="Woyke T."/>
            <person name="Wu D."/>
            <person name="Tindall B."/>
            <person name="Pomrenke H.G."/>
            <person name="Brambilla E."/>
            <person name="Klenk H.-P."/>
            <person name="Eisen J.A."/>
        </authorList>
    </citation>
    <scope>NUCLEOTIDE SEQUENCE [LARGE SCALE GENOMIC DNA]</scope>
    <source>
        <strain evidence="3">DSM 17093 / CIP 108686 / LMG 22925 / RQ-24</strain>
    </source>
</reference>
<accession>D7CTM9</accession>
<dbReference type="Pfam" id="PF08534">
    <property type="entry name" value="Redoxin"/>
    <property type="match status" value="1"/>
</dbReference>
<dbReference type="Proteomes" id="UP000000379">
    <property type="component" value="Chromosome"/>
</dbReference>
<dbReference type="InterPro" id="IPR013766">
    <property type="entry name" value="Thioredoxin_domain"/>
</dbReference>
<keyword evidence="3" id="KW-1185">Reference proteome</keyword>
<name>D7CTM9_TRURR</name>
<reference evidence="2 3" key="2">
    <citation type="journal article" date="2011" name="Stand. Genomic Sci.">
        <title>Complete genome sequence of Truepera radiovictrix type strain (RQ-24).</title>
        <authorList>
            <person name="Ivanova N."/>
            <person name="Rohde C."/>
            <person name="Munk C."/>
            <person name="Nolan M."/>
            <person name="Lucas S."/>
            <person name="Del Rio T.G."/>
            <person name="Tice H."/>
            <person name="Deshpande S."/>
            <person name="Cheng J.F."/>
            <person name="Tapia R."/>
            <person name="Han C."/>
            <person name="Goodwin L."/>
            <person name="Pitluck S."/>
            <person name="Liolios K."/>
            <person name="Mavromatis K."/>
            <person name="Mikhailova N."/>
            <person name="Pati A."/>
            <person name="Chen A."/>
            <person name="Palaniappan K."/>
            <person name="Land M."/>
            <person name="Hauser L."/>
            <person name="Chang Y.J."/>
            <person name="Jeffries C.D."/>
            <person name="Brambilla E."/>
            <person name="Rohde M."/>
            <person name="Goker M."/>
            <person name="Tindall B.J."/>
            <person name="Woyke T."/>
            <person name="Bristow J."/>
            <person name="Eisen J.A."/>
            <person name="Markowitz V."/>
            <person name="Hugenholtz P."/>
            <person name="Kyrpides N.C."/>
            <person name="Klenk H.P."/>
            <person name="Lapidus A."/>
        </authorList>
    </citation>
    <scope>NUCLEOTIDE SEQUENCE [LARGE SCALE GENOMIC DNA]</scope>
    <source>
        <strain evidence="3">DSM 17093 / CIP 108686 / LMG 22925 / RQ-24</strain>
    </source>
</reference>
<sequence>MSLPWRLGPGPGTVVTLPEVETVQGDVIATGVPSLVFFTMLSNSVESAFEHAALATVWQERYPGVQVILVDTRSDAEEVRRWVQATGVEVSVVADADDAFEEAFDTNRLPILYLLDESGVIQDKIVGGDLGRLTEFNQVLAWAASRAWEKVVAQRSDWLVVGKAPYRELADVPLGGGHPTVVYHTDPLCSPCQEVAEGLQRELNALTKRYPEVSIVILEVGAKAGDVEALHELLEGYVELYGREAAPAQLLMMVERGRLAGAETVQLPREGWAQNIKLVTYEPGDTNDPGRWWGQTPVPGLMVFDATGVYRGPAPLWLGPFRAEALREAITTLIADL</sequence>
<organism evidence="2 3">
    <name type="scientific">Truepera radiovictrix (strain DSM 17093 / CIP 108686 / LMG 22925 / RQ-24)</name>
    <dbReference type="NCBI Taxonomy" id="649638"/>
    <lineage>
        <taxon>Bacteria</taxon>
        <taxon>Thermotogati</taxon>
        <taxon>Deinococcota</taxon>
        <taxon>Deinococci</taxon>
        <taxon>Trueperales</taxon>
        <taxon>Trueperaceae</taxon>
        <taxon>Truepera</taxon>
    </lineage>
</organism>
<evidence type="ECO:0000259" key="1">
    <source>
        <dbReference type="PROSITE" id="PS51352"/>
    </source>
</evidence>
<protein>
    <submittedName>
        <fullName evidence="2">Redoxin domain protein</fullName>
    </submittedName>
</protein>
<dbReference type="KEGG" id="tra:Trad_0751"/>
<dbReference type="EMBL" id="CP002049">
    <property type="protein sequence ID" value="ADI13886.1"/>
    <property type="molecule type" value="Genomic_DNA"/>
</dbReference>
<dbReference type="Gene3D" id="3.40.30.10">
    <property type="entry name" value="Glutaredoxin"/>
    <property type="match status" value="1"/>
</dbReference>
<dbReference type="SUPFAM" id="SSF52833">
    <property type="entry name" value="Thioredoxin-like"/>
    <property type="match status" value="2"/>
</dbReference>